<dbReference type="CDD" id="cd00338">
    <property type="entry name" value="Ser_Recombinase"/>
    <property type="match status" value="1"/>
</dbReference>
<evidence type="ECO:0000313" key="4">
    <source>
        <dbReference type="EMBL" id="AUS03929.1"/>
    </source>
</evidence>
<feature type="coiled-coil region" evidence="1">
    <location>
        <begin position="353"/>
        <end position="380"/>
    </location>
</feature>
<dbReference type="InterPro" id="IPR025827">
    <property type="entry name" value="Zn_ribbon_recom_dom"/>
</dbReference>
<protein>
    <submittedName>
        <fullName evidence="4">Integrase</fullName>
    </submittedName>
</protein>
<dbReference type="Pfam" id="PF07508">
    <property type="entry name" value="Recombinase"/>
    <property type="match status" value="1"/>
</dbReference>
<dbReference type="GO" id="GO:0003677">
    <property type="term" value="F:DNA binding"/>
    <property type="evidence" value="ECO:0007669"/>
    <property type="project" value="InterPro"/>
</dbReference>
<dbReference type="Pfam" id="PF00239">
    <property type="entry name" value="Resolvase"/>
    <property type="match status" value="1"/>
</dbReference>
<dbReference type="PANTHER" id="PTHR30461:SF23">
    <property type="entry name" value="DNA RECOMBINASE-RELATED"/>
    <property type="match status" value="1"/>
</dbReference>
<dbReference type="InterPro" id="IPR036162">
    <property type="entry name" value="Resolvase-like_N_sf"/>
</dbReference>
<dbReference type="SUPFAM" id="SSF53041">
    <property type="entry name" value="Resolvase-like"/>
    <property type="match status" value="1"/>
</dbReference>
<keyword evidence="1" id="KW-0175">Coiled coil</keyword>
<dbReference type="PANTHER" id="PTHR30461">
    <property type="entry name" value="DNA-INVERTASE FROM LAMBDOID PROPHAGE"/>
    <property type="match status" value="1"/>
</dbReference>
<evidence type="ECO:0000259" key="2">
    <source>
        <dbReference type="PROSITE" id="PS51736"/>
    </source>
</evidence>
<dbReference type="InterPro" id="IPR050639">
    <property type="entry name" value="SSR_resolvase"/>
</dbReference>
<dbReference type="Gene3D" id="3.40.50.1390">
    <property type="entry name" value="Resolvase, N-terminal catalytic domain"/>
    <property type="match status" value="1"/>
</dbReference>
<dbReference type="InterPro" id="IPR006119">
    <property type="entry name" value="Resolv_N"/>
</dbReference>
<dbReference type="GO" id="GO:0000150">
    <property type="term" value="F:DNA strand exchange activity"/>
    <property type="evidence" value="ECO:0007669"/>
    <property type="project" value="InterPro"/>
</dbReference>
<dbReference type="EMBL" id="MG727702">
    <property type="protein sequence ID" value="AUS03929.1"/>
    <property type="molecule type" value="Genomic_DNA"/>
</dbReference>
<dbReference type="Proteomes" id="UP000241929">
    <property type="component" value="Genome"/>
</dbReference>
<organism evidence="4 5">
    <name type="scientific">Paenibacillus phage Likha</name>
    <dbReference type="NCBI Taxonomy" id="2070193"/>
    <lineage>
        <taxon>Viruses</taxon>
        <taxon>Duplodnaviria</taxon>
        <taxon>Heunggongvirae</taxon>
        <taxon>Uroviricota</taxon>
        <taxon>Caudoviricetes</taxon>
        <taxon>Fernvirus</taxon>
        <taxon>Fernvirus likha</taxon>
    </lineage>
</organism>
<dbReference type="PROSITE" id="PS51737">
    <property type="entry name" value="RECOMBINASE_DNA_BIND"/>
    <property type="match status" value="1"/>
</dbReference>
<dbReference type="Pfam" id="PF13408">
    <property type="entry name" value="Zn_ribbon_recom"/>
    <property type="match status" value="1"/>
</dbReference>
<feature type="domain" description="Resolvase/invertase-type recombinase catalytic" evidence="2">
    <location>
        <begin position="2"/>
        <end position="149"/>
    </location>
</feature>
<evidence type="ECO:0000259" key="3">
    <source>
        <dbReference type="PROSITE" id="PS51737"/>
    </source>
</evidence>
<feature type="domain" description="Recombinase" evidence="3">
    <location>
        <begin position="157"/>
        <end position="275"/>
    </location>
</feature>
<sequence>MRVCKYRRVSTDMQREEGVSLSTQDERLDAFIKSQGWTVVADYADEGFSAKNMDRPAIQQLIQDLKRDKFDVVLVYRLDRLVRSVSDLHELLQIMDKHDVKFKSCTEVFDTTSATGRMFITIIATLAQWERETIAERVFDNMLARSEKGMRNGAPAPYGYIYKDGSLELVKEEAKWVKFIFDKYKTTGSQNIAKTLNKRGIKTRKGEVWSDFSIRYLLRNPIYAGYVRWNYRSLAKGKCTGDEVIQKIDQDNFQAIITKEEFDEIQILIKERSTVAFRSDNFYPYSGVAKCAKCGNSLTGAFKNKKSGGIYRFYKCAGRFRTGICDAPVISEEAIDIALMKCLDLPEFDLKYEEQNKIDREQLEKELTKIELKKSRIKELYLDGDISKNEYRKRMDSLIDDEIRIQKKLEIEEIEATYEEVLEWMSLIKESWNELSFETRKAAIRTIFSSLTVKIIKDPVFGRYPQLPVVEITNYKLK</sequence>
<dbReference type="InterPro" id="IPR011109">
    <property type="entry name" value="DNA_bind_recombinase_dom"/>
</dbReference>
<gene>
    <name evidence="4" type="ORF">LIKHA_31</name>
</gene>
<name>A0A2I7SDG6_9CAUD</name>
<proteinExistence type="predicted"/>
<dbReference type="Gene3D" id="3.90.1750.20">
    <property type="entry name" value="Putative Large Serine Recombinase, Chain B, Domain 2"/>
    <property type="match status" value="1"/>
</dbReference>
<dbReference type="SMART" id="SM00857">
    <property type="entry name" value="Resolvase"/>
    <property type="match status" value="1"/>
</dbReference>
<keyword evidence="5" id="KW-1185">Reference proteome</keyword>
<evidence type="ECO:0000256" key="1">
    <source>
        <dbReference type="SAM" id="Coils"/>
    </source>
</evidence>
<accession>A0A2I7SDG6</accession>
<reference evidence="4 5" key="1">
    <citation type="submission" date="2017-12" db="EMBL/GenBank/DDBJ databases">
        <authorList>
            <person name="Hurst M.R.H."/>
        </authorList>
    </citation>
    <scope>NUCLEOTIDE SEQUENCE [LARGE SCALE GENOMIC DNA]</scope>
</reference>
<dbReference type="InterPro" id="IPR038109">
    <property type="entry name" value="DNA_bind_recomb_sf"/>
</dbReference>
<evidence type="ECO:0000313" key="5">
    <source>
        <dbReference type="Proteomes" id="UP000241929"/>
    </source>
</evidence>
<dbReference type="PROSITE" id="PS51736">
    <property type="entry name" value="RECOMBINASES_3"/>
    <property type="match status" value="1"/>
</dbReference>